<organism evidence="9 10">
    <name type="scientific">Channa argus</name>
    <name type="common">Northern snakehead</name>
    <name type="synonym">Ophicephalus argus</name>
    <dbReference type="NCBI Taxonomy" id="215402"/>
    <lineage>
        <taxon>Eukaryota</taxon>
        <taxon>Metazoa</taxon>
        <taxon>Chordata</taxon>
        <taxon>Craniata</taxon>
        <taxon>Vertebrata</taxon>
        <taxon>Euteleostomi</taxon>
        <taxon>Actinopterygii</taxon>
        <taxon>Neopterygii</taxon>
        <taxon>Teleostei</taxon>
        <taxon>Neoteleostei</taxon>
        <taxon>Acanthomorphata</taxon>
        <taxon>Anabantaria</taxon>
        <taxon>Anabantiformes</taxon>
        <taxon>Channoidei</taxon>
        <taxon>Channidae</taxon>
        <taxon>Channa</taxon>
    </lineage>
</organism>
<keyword evidence="3 5" id="KW-0053">Apoptosis</keyword>
<evidence type="ECO:0000256" key="5">
    <source>
        <dbReference type="PROSITE-ProRule" id="PRU00025"/>
    </source>
</evidence>
<evidence type="ECO:0000313" key="9">
    <source>
        <dbReference type="EMBL" id="KAF3703938.1"/>
    </source>
</evidence>
<keyword evidence="7" id="KW-1133">Transmembrane helix</keyword>
<evidence type="ECO:0000313" key="10">
    <source>
        <dbReference type="Proteomes" id="UP000503349"/>
    </source>
</evidence>
<protein>
    <submittedName>
        <fullName evidence="9">Apoptosis regulator Bcl-2</fullName>
    </submittedName>
</protein>
<proteinExistence type="inferred from homology"/>
<dbReference type="InterPro" id="IPR002475">
    <property type="entry name" value="Bcl2-like"/>
</dbReference>
<feature type="domain" description="Apoptosis regulator Bcl-2 family BH4" evidence="8">
    <location>
        <begin position="6"/>
        <end position="25"/>
    </location>
</feature>
<dbReference type="GO" id="GO:0042981">
    <property type="term" value="P:regulation of apoptotic process"/>
    <property type="evidence" value="ECO:0007669"/>
    <property type="project" value="InterPro"/>
</dbReference>
<comment type="similarity">
    <text evidence="2">Belongs to the Bcl-2 family.</text>
</comment>
<evidence type="ECO:0000259" key="8">
    <source>
        <dbReference type="PROSITE" id="PS50063"/>
    </source>
</evidence>
<dbReference type="GO" id="GO:0008630">
    <property type="term" value="P:intrinsic apoptotic signaling pathway in response to DNA damage"/>
    <property type="evidence" value="ECO:0007669"/>
    <property type="project" value="TreeGrafter"/>
</dbReference>
<feature type="compositionally biased region" description="Polar residues" evidence="6">
    <location>
        <begin position="47"/>
        <end position="59"/>
    </location>
</feature>
<dbReference type="GO" id="GO:0051400">
    <property type="term" value="F:BH domain binding"/>
    <property type="evidence" value="ECO:0007669"/>
    <property type="project" value="TreeGrafter"/>
</dbReference>
<feature type="transmembrane region" description="Helical" evidence="7">
    <location>
        <begin position="192"/>
        <end position="214"/>
    </location>
</feature>
<dbReference type="GO" id="GO:0001836">
    <property type="term" value="P:release of cytochrome c from mitochondria"/>
    <property type="evidence" value="ECO:0007669"/>
    <property type="project" value="TreeGrafter"/>
</dbReference>
<dbReference type="GO" id="GO:0097192">
    <property type="term" value="P:extrinsic apoptotic signaling pathway in absence of ligand"/>
    <property type="evidence" value="ECO:0007669"/>
    <property type="project" value="TreeGrafter"/>
</dbReference>
<sequence>MAAYTTRDMVEDYLRYKLLTKGVAWRMPPPPREASSSLSWRSDRARTSPQGVPTYDFQTGTRLAPPRVQVTLRCAGDELERRFGGDLSAHVLALLQCGDGSSVARRWSLTRVREELFRDGLNWGRIVAMMELGGALSAKLARTEGVGQVDDIARWLEESLDLPLLQGWIEENGGWDAFVELYGDSKPPVGFWSLRMMFGLAILGAAGITLGALFSQK</sequence>
<dbReference type="AlphaFoldDB" id="A0A6G1QNY5"/>
<evidence type="ECO:0000256" key="6">
    <source>
        <dbReference type="SAM" id="MobiDB-lite"/>
    </source>
</evidence>
<keyword evidence="7" id="KW-0812">Transmembrane</keyword>
<dbReference type="PANTHER" id="PTHR11256:SF11">
    <property type="entry name" value="APOPTOSIS REGULATOR BCL-2"/>
    <property type="match status" value="1"/>
</dbReference>
<dbReference type="InterPro" id="IPR026298">
    <property type="entry name" value="Bcl-2_fam"/>
</dbReference>
<keyword evidence="10" id="KW-1185">Reference proteome</keyword>
<evidence type="ECO:0000256" key="3">
    <source>
        <dbReference type="ARBA" id="ARBA00022703"/>
    </source>
</evidence>
<feature type="short sequence motif" description="BH4" evidence="5">
    <location>
        <begin position="6"/>
        <end position="25"/>
    </location>
</feature>
<keyword evidence="4 7" id="KW-0472">Membrane</keyword>
<evidence type="ECO:0000256" key="2">
    <source>
        <dbReference type="ARBA" id="ARBA00009458"/>
    </source>
</evidence>
<dbReference type="InterPro" id="IPR046371">
    <property type="entry name" value="Bcl-2_BH1-3"/>
</dbReference>
<dbReference type="GO" id="GO:0005741">
    <property type="term" value="C:mitochondrial outer membrane"/>
    <property type="evidence" value="ECO:0007669"/>
    <property type="project" value="TreeGrafter"/>
</dbReference>
<dbReference type="PANTHER" id="PTHR11256">
    <property type="entry name" value="BCL-2 RELATED"/>
    <property type="match status" value="1"/>
</dbReference>
<dbReference type="InterPro" id="IPR036834">
    <property type="entry name" value="Bcl-2-like_sf"/>
</dbReference>
<dbReference type="PROSITE" id="PS50063">
    <property type="entry name" value="BH4_2"/>
    <property type="match status" value="1"/>
</dbReference>
<dbReference type="EMBL" id="CM015730">
    <property type="protein sequence ID" value="KAF3703938.1"/>
    <property type="molecule type" value="Genomic_DNA"/>
</dbReference>
<dbReference type="Proteomes" id="UP000503349">
    <property type="component" value="Chromosome 19"/>
</dbReference>
<dbReference type="SMART" id="SM00337">
    <property type="entry name" value="BCL"/>
    <property type="match status" value="1"/>
</dbReference>
<feature type="region of interest" description="Disordered" evidence="6">
    <location>
        <begin position="29"/>
        <end position="59"/>
    </location>
</feature>
<reference evidence="9 10" key="1">
    <citation type="submission" date="2019-02" db="EMBL/GenBank/DDBJ databases">
        <title>Opniocepnalus argus genome.</title>
        <authorList>
            <person name="Zhou C."/>
            <person name="Xiao S."/>
        </authorList>
    </citation>
    <scope>NUCLEOTIDE SEQUENCE [LARGE SCALE GENOMIC DNA]</scope>
    <source>
        <strain evidence="9">OARG1902GOOAL</strain>
        <tissue evidence="9">Muscle</tissue>
    </source>
</reference>
<dbReference type="PRINTS" id="PR01862">
    <property type="entry name" value="BCL2FAMILY"/>
</dbReference>
<dbReference type="PROSITE" id="PS50062">
    <property type="entry name" value="BCL2_FAMILY"/>
    <property type="match status" value="1"/>
</dbReference>
<dbReference type="Gene3D" id="1.10.437.10">
    <property type="entry name" value="Blc2-like"/>
    <property type="match status" value="1"/>
</dbReference>
<name>A0A6G1QNY5_CHAAH</name>
<gene>
    <name evidence="9" type="ORF">EXN66_Car019626</name>
</gene>
<reference evidence="10" key="2">
    <citation type="submission" date="2019-02" db="EMBL/GenBank/DDBJ databases">
        <title>Opniocepnalus argus Var Kimnra genome.</title>
        <authorList>
            <person name="Zhou C."/>
            <person name="Xiao S."/>
        </authorList>
    </citation>
    <scope>NUCLEOTIDE SEQUENCE [LARGE SCALE GENOMIC DNA]</scope>
</reference>
<dbReference type="Pfam" id="PF00452">
    <property type="entry name" value="Bcl-2"/>
    <property type="match status" value="1"/>
</dbReference>
<dbReference type="OrthoDB" id="6021377at2759"/>
<comment type="subcellular location">
    <subcellularLocation>
        <location evidence="1">Membrane</location>
    </subcellularLocation>
</comment>
<dbReference type="CDD" id="cd06845">
    <property type="entry name" value="Bcl-2_like"/>
    <property type="match status" value="1"/>
</dbReference>
<dbReference type="PROSITE" id="PS01258">
    <property type="entry name" value="BH2"/>
    <property type="match status" value="1"/>
</dbReference>
<dbReference type="InterPro" id="IPR020726">
    <property type="entry name" value="Bcl2_BH2_motif_CS"/>
</dbReference>
<accession>A0A6G1QNY5</accession>
<dbReference type="InterPro" id="IPR003093">
    <property type="entry name" value="Bcl2_BH4"/>
</dbReference>
<evidence type="ECO:0000256" key="7">
    <source>
        <dbReference type="SAM" id="Phobius"/>
    </source>
</evidence>
<evidence type="ECO:0000256" key="4">
    <source>
        <dbReference type="ARBA" id="ARBA00023136"/>
    </source>
</evidence>
<dbReference type="SUPFAM" id="SSF56854">
    <property type="entry name" value="Bcl-2 inhibitors of programmed cell death"/>
    <property type="match status" value="1"/>
</dbReference>
<evidence type="ECO:0000256" key="1">
    <source>
        <dbReference type="ARBA" id="ARBA00004370"/>
    </source>
</evidence>